<evidence type="ECO:0000313" key="3">
    <source>
        <dbReference type="Proteomes" id="UP001552299"/>
    </source>
</evidence>
<keyword evidence="1" id="KW-1133">Transmembrane helix</keyword>
<sequence>MKDPDVDHSFIYDDQGRVDILVSPFFDVPFGNNNTADEYVDRILYQLTLVIEEQIPAGRWYLVSRPPTSSDSATTPTTTTRSVFLLLVASLGMAYLLLRQTLPL</sequence>
<accession>A0ABD0U3H2</accession>
<reference evidence="2 3" key="1">
    <citation type="journal article" date="2024" name="Plant Biotechnol. J.">
        <title>Dendrobium thyrsiflorum genome and its molecular insights into genes involved in important horticultural traits.</title>
        <authorList>
            <person name="Chen B."/>
            <person name="Wang J.Y."/>
            <person name="Zheng P.J."/>
            <person name="Li K.L."/>
            <person name="Liang Y.M."/>
            <person name="Chen X.F."/>
            <person name="Zhang C."/>
            <person name="Zhao X."/>
            <person name="He X."/>
            <person name="Zhang G.Q."/>
            <person name="Liu Z.J."/>
            <person name="Xu Q."/>
        </authorList>
    </citation>
    <scope>NUCLEOTIDE SEQUENCE [LARGE SCALE GENOMIC DNA]</scope>
    <source>
        <strain evidence="2">GZMU011</strain>
    </source>
</reference>
<organism evidence="2 3">
    <name type="scientific">Dendrobium thyrsiflorum</name>
    <name type="common">Pinecone-like raceme dendrobium</name>
    <name type="synonym">Orchid</name>
    <dbReference type="NCBI Taxonomy" id="117978"/>
    <lineage>
        <taxon>Eukaryota</taxon>
        <taxon>Viridiplantae</taxon>
        <taxon>Streptophyta</taxon>
        <taxon>Embryophyta</taxon>
        <taxon>Tracheophyta</taxon>
        <taxon>Spermatophyta</taxon>
        <taxon>Magnoliopsida</taxon>
        <taxon>Liliopsida</taxon>
        <taxon>Asparagales</taxon>
        <taxon>Orchidaceae</taxon>
        <taxon>Epidendroideae</taxon>
        <taxon>Malaxideae</taxon>
        <taxon>Dendrobiinae</taxon>
        <taxon>Dendrobium</taxon>
    </lineage>
</organism>
<comment type="caution">
    <text evidence="2">The sequence shown here is derived from an EMBL/GenBank/DDBJ whole genome shotgun (WGS) entry which is preliminary data.</text>
</comment>
<dbReference type="AlphaFoldDB" id="A0ABD0U3H2"/>
<proteinExistence type="predicted"/>
<keyword evidence="3" id="KW-1185">Reference proteome</keyword>
<dbReference type="Proteomes" id="UP001552299">
    <property type="component" value="Unassembled WGS sequence"/>
</dbReference>
<gene>
    <name evidence="2" type="ORF">M5K25_024961</name>
</gene>
<dbReference type="EMBL" id="JANQDX010000018">
    <property type="protein sequence ID" value="KAL0906464.1"/>
    <property type="molecule type" value="Genomic_DNA"/>
</dbReference>
<keyword evidence="1" id="KW-0812">Transmembrane</keyword>
<protein>
    <submittedName>
        <fullName evidence="2">Uncharacterized protein</fullName>
    </submittedName>
</protein>
<feature type="transmembrane region" description="Helical" evidence="1">
    <location>
        <begin position="79"/>
        <end position="98"/>
    </location>
</feature>
<name>A0ABD0U3H2_DENTH</name>
<evidence type="ECO:0000256" key="1">
    <source>
        <dbReference type="SAM" id="Phobius"/>
    </source>
</evidence>
<keyword evidence="1" id="KW-0472">Membrane</keyword>
<evidence type="ECO:0000313" key="2">
    <source>
        <dbReference type="EMBL" id="KAL0906464.1"/>
    </source>
</evidence>